<evidence type="ECO:0000256" key="1">
    <source>
        <dbReference type="SAM" id="Phobius"/>
    </source>
</evidence>
<evidence type="ECO:0000313" key="3">
    <source>
        <dbReference type="Proteomes" id="UP000324800"/>
    </source>
</evidence>
<evidence type="ECO:0000313" key="2">
    <source>
        <dbReference type="EMBL" id="KAA6362866.1"/>
    </source>
</evidence>
<dbReference type="InterPro" id="IPR038765">
    <property type="entry name" value="Papain-like_cys_pep_sf"/>
</dbReference>
<keyword evidence="1" id="KW-0472">Membrane</keyword>
<sequence length="398" mass="44575">MIYIIFALLASMKADNDPVDTTIEFPRYSFNSTAQILTWDKIKAEDVVKVDWNEGPYPFGSYGSPELNVFDKQGLTINEDTIAIREDVDTQNPTLPYDQYEYFKGCLYEFQAAVIAAYYGLNIVPSENYLAECGPTLYIEKLTPPAENGYEIHTFDYPAFVGGVNDAKCYGARSEDGKCKTQCVNGDPIKKGNYGKDLLTLVSSYVTVQDEEQLKRIIAKFGPVYSLPNTIYGWKKFVEGTKFLSMYREHMNGKLIFNEQPFSHIYGCTVAYAETFPEKLEAYNPIHSDPQGKQQCTTDTIPSDGCFCTKDKHPTGCTCPEDLTDIPKESCPCPVTIDEHDKDPRKDGICKCPEKGSDEYDTDPRTKKGLACSSGVVRSALSVVMMTLIVPILVLHFL</sequence>
<dbReference type="Gene3D" id="3.90.70.10">
    <property type="entry name" value="Cysteine proteinases"/>
    <property type="match status" value="1"/>
</dbReference>
<gene>
    <name evidence="2" type="ORF">EZS28_041607</name>
</gene>
<dbReference type="AlphaFoldDB" id="A0A5J4TWL4"/>
<name>A0A5J4TWL4_9EUKA</name>
<proteinExistence type="predicted"/>
<keyword evidence="1" id="KW-1133">Transmembrane helix</keyword>
<reference evidence="2 3" key="1">
    <citation type="submission" date="2019-03" db="EMBL/GenBank/DDBJ databases">
        <title>Single cell metagenomics reveals metabolic interactions within the superorganism composed of flagellate Streblomastix strix and complex community of Bacteroidetes bacteria on its surface.</title>
        <authorList>
            <person name="Treitli S.C."/>
            <person name="Kolisko M."/>
            <person name="Husnik F."/>
            <person name="Keeling P."/>
            <person name="Hampl V."/>
        </authorList>
    </citation>
    <scope>NUCLEOTIDE SEQUENCE [LARGE SCALE GENOMIC DNA]</scope>
    <source>
        <strain evidence="2">ST1C</strain>
    </source>
</reference>
<dbReference type="SUPFAM" id="SSF54001">
    <property type="entry name" value="Cysteine proteinases"/>
    <property type="match status" value="1"/>
</dbReference>
<organism evidence="2 3">
    <name type="scientific">Streblomastix strix</name>
    <dbReference type="NCBI Taxonomy" id="222440"/>
    <lineage>
        <taxon>Eukaryota</taxon>
        <taxon>Metamonada</taxon>
        <taxon>Preaxostyla</taxon>
        <taxon>Oxymonadida</taxon>
        <taxon>Streblomastigidae</taxon>
        <taxon>Streblomastix</taxon>
    </lineage>
</organism>
<comment type="caution">
    <text evidence="2">The sequence shown here is derived from an EMBL/GenBank/DDBJ whole genome shotgun (WGS) entry which is preliminary data.</text>
</comment>
<accession>A0A5J4TWL4</accession>
<dbReference type="EMBL" id="SNRW01023622">
    <property type="protein sequence ID" value="KAA6362866.1"/>
    <property type="molecule type" value="Genomic_DNA"/>
</dbReference>
<dbReference type="Proteomes" id="UP000324800">
    <property type="component" value="Unassembled WGS sequence"/>
</dbReference>
<protein>
    <submittedName>
        <fullName evidence="2">Uncharacterized protein</fullName>
    </submittedName>
</protein>
<keyword evidence="1" id="KW-0812">Transmembrane</keyword>
<feature type="transmembrane region" description="Helical" evidence="1">
    <location>
        <begin position="376"/>
        <end position="397"/>
    </location>
</feature>